<sequence>MDEMKRHGGLVVDEMKLSAHLDMRSSGHIEGFVDLGKYTEDCDKHTKADHRLVVMLQPFIGKWTQVVAVFASRGNVKSKVLAKILLEATILCKQAGLQVDHICSDGASWNRSMWNAFGLRGTFKDVRCKVIHPSDPSRFLHFVSDFPHLIKPGSAKEAALDQMMEFMDSWENHSKGLGSRFISFCSLARSPKGGNVSDDVLECLLSVEQLLPKSDEQTEAGDTTKFQMQWKYLWTTFPTSPKKVMPA</sequence>
<proteinExistence type="predicted"/>
<evidence type="ECO:0000313" key="2">
    <source>
        <dbReference type="Proteomes" id="UP000821865"/>
    </source>
</evidence>
<accession>A0ACB8C3H3</accession>
<keyword evidence="2" id="KW-1185">Reference proteome</keyword>
<protein>
    <submittedName>
        <fullName evidence="1">Uncharacterized protein</fullName>
    </submittedName>
</protein>
<reference evidence="1" key="1">
    <citation type="submission" date="2020-05" db="EMBL/GenBank/DDBJ databases">
        <title>Large-scale comparative analyses of tick genomes elucidate their genetic diversity and vector capacities.</title>
        <authorList>
            <person name="Jia N."/>
            <person name="Wang J."/>
            <person name="Shi W."/>
            <person name="Du L."/>
            <person name="Sun Y."/>
            <person name="Zhan W."/>
            <person name="Jiang J."/>
            <person name="Wang Q."/>
            <person name="Zhang B."/>
            <person name="Ji P."/>
            <person name="Sakyi L.B."/>
            <person name="Cui X."/>
            <person name="Yuan T."/>
            <person name="Jiang B."/>
            <person name="Yang W."/>
            <person name="Lam T.T.-Y."/>
            <person name="Chang Q."/>
            <person name="Ding S."/>
            <person name="Wang X."/>
            <person name="Zhu J."/>
            <person name="Ruan X."/>
            <person name="Zhao L."/>
            <person name="Wei J."/>
            <person name="Que T."/>
            <person name="Du C."/>
            <person name="Cheng J."/>
            <person name="Dai P."/>
            <person name="Han X."/>
            <person name="Huang E."/>
            <person name="Gao Y."/>
            <person name="Liu J."/>
            <person name="Shao H."/>
            <person name="Ye R."/>
            <person name="Li L."/>
            <person name="Wei W."/>
            <person name="Wang X."/>
            <person name="Wang C."/>
            <person name="Yang T."/>
            <person name="Huo Q."/>
            <person name="Li W."/>
            <person name="Guo W."/>
            <person name="Chen H."/>
            <person name="Zhou L."/>
            <person name="Ni X."/>
            <person name="Tian J."/>
            <person name="Zhou Y."/>
            <person name="Sheng Y."/>
            <person name="Liu T."/>
            <person name="Pan Y."/>
            <person name="Xia L."/>
            <person name="Li J."/>
            <person name="Zhao F."/>
            <person name="Cao W."/>
        </authorList>
    </citation>
    <scope>NUCLEOTIDE SEQUENCE</scope>
    <source>
        <strain evidence="1">Dsil-2018</strain>
    </source>
</reference>
<organism evidence="1 2">
    <name type="scientific">Dermacentor silvarum</name>
    <name type="common">Tick</name>
    <dbReference type="NCBI Taxonomy" id="543639"/>
    <lineage>
        <taxon>Eukaryota</taxon>
        <taxon>Metazoa</taxon>
        <taxon>Ecdysozoa</taxon>
        <taxon>Arthropoda</taxon>
        <taxon>Chelicerata</taxon>
        <taxon>Arachnida</taxon>
        <taxon>Acari</taxon>
        <taxon>Parasitiformes</taxon>
        <taxon>Ixodida</taxon>
        <taxon>Ixodoidea</taxon>
        <taxon>Ixodidae</taxon>
        <taxon>Rhipicephalinae</taxon>
        <taxon>Dermacentor</taxon>
    </lineage>
</organism>
<dbReference type="EMBL" id="CM023478">
    <property type="protein sequence ID" value="KAH7933394.1"/>
    <property type="molecule type" value="Genomic_DNA"/>
</dbReference>
<comment type="caution">
    <text evidence="1">The sequence shown here is derived from an EMBL/GenBank/DDBJ whole genome shotgun (WGS) entry which is preliminary data.</text>
</comment>
<dbReference type="Proteomes" id="UP000821865">
    <property type="component" value="Chromosome 9"/>
</dbReference>
<gene>
    <name evidence="1" type="ORF">HPB49_012212</name>
</gene>
<name>A0ACB8C3H3_DERSI</name>
<evidence type="ECO:0000313" key="1">
    <source>
        <dbReference type="EMBL" id="KAH7933394.1"/>
    </source>
</evidence>